<keyword evidence="3" id="KW-1185">Reference proteome</keyword>
<keyword evidence="1" id="KW-1133">Transmembrane helix</keyword>
<evidence type="ECO:0000313" key="3">
    <source>
        <dbReference type="Proteomes" id="UP000647587"/>
    </source>
</evidence>
<comment type="caution">
    <text evidence="2">The sequence shown here is derived from an EMBL/GenBank/DDBJ whole genome shotgun (WGS) entry which is preliminary data.</text>
</comment>
<protein>
    <submittedName>
        <fullName evidence="2">Uncharacterized protein</fullName>
    </submittedName>
</protein>
<dbReference type="EMBL" id="BMPP01000006">
    <property type="protein sequence ID" value="GGK25156.1"/>
    <property type="molecule type" value="Genomic_DNA"/>
</dbReference>
<gene>
    <name evidence="2" type="ORF">GCM10008955_18520</name>
</gene>
<accession>A0ABQ2EUC9</accession>
<evidence type="ECO:0000313" key="2">
    <source>
        <dbReference type="EMBL" id="GGK25156.1"/>
    </source>
</evidence>
<name>A0ABQ2EUC9_9DEIO</name>
<evidence type="ECO:0000256" key="1">
    <source>
        <dbReference type="SAM" id="Phobius"/>
    </source>
</evidence>
<reference evidence="3" key="1">
    <citation type="journal article" date="2019" name="Int. J. Syst. Evol. Microbiol.">
        <title>The Global Catalogue of Microorganisms (GCM) 10K type strain sequencing project: providing services to taxonomists for standard genome sequencing and annotation.</title>
        <authorList>
            <consortium name="The Broad Institute Genomics Platform"/>
            <consortium name="The Broad Institute Genome Sequencing Center for Infectious Disease"/>
            <person name="Wu L."/>
            <person name="Ma J."/>
        </authorList>
    </citation>
    <scope>NUCLEOTIDE SEQUENCE [LARGE SCALE GENOMIC DNA]</scope>
    <source>
        <strain evidence="3">JCM 30331</strain>
    </source>
</reference>
<feature type="transmembrane region" description="Helical" evidence="1">
    <location>
        <begin position="32"/>
        <end position="49"/>
    </location>
</feature>
<organism evidence="2 3">
    <name type="scientific">Deinococcus malanensis</name>
    <dbReference type="NCBI Taxonomy" id="1706855"/>
    <lineage>
        <taxon>Bacteria</taxon>
        <taxon>Thermotogati</taxon>
        <taxon>Deinococcota</taxon>
        <taxon>Deinococci</taxon>
        <taxon>Deinococcales</taxon>
        <taxon>Deinococcaceae</taxon>
        <taxon>Deinococcus</taxon>
    </lineage>
</organism>
<feature type="transmembrane region" description="Helical" evidence="1">
    <location>
        <begin position="61"/>
        <end position="78"/>
    </location>
</feature>
<dbReference type="Proteomes" id="UP000647587">
    <property type="component" value="Unassembled WGS sequence"/>
</dbReference>
<sequence length="83" mass="10100">MKRSALNYSRRNAASQENAFTVPRARIMNSEYWIRFLVFMVLSLPFSIWIRRMGFVRWERVILNIIFVVVFFLTWDLLRGRLI</sequence>
<keyword evidence="1" id="KW-0472">Membrane</keyword>
<proteinExistence type="predicted"/>
<keyword evidence="1" id="KW-0812">Transmembrane</keyword>